<protein>
    <submittedName>
        <fullName evidence="2">Xanthine dehydrogenase accessory protein XdhC</fullName>
    </submittedName>
</protein>
<keyword evidence="3" id="KW-1185">Reference proteome</keyword>
<dbReference type="InterPro" id="IPR027051">
    <property type="entry name" value="XdhC_Rossmann_dom"/>
</dbReference>
<organism evidence="2 3">
    <name type="scientific">Sporomusa termitida</name>
    <dbReference type="NCBI Taxonomy" id="2377"/>
    <lineage>
        <taxon>Bacteria</taxon>
        <taxon>Bacillati</taxon>
        <taxon>Bacillota</taxon>
        <taxon>Negativicutes</taxon>
        <taxon>Selenomonadales</taxon>
        <taxon>Sporomusaceae</taxon>
        <taxon>Sporomusa</taxon>
    </lineage>
</organism>
<dbReference type="EMBL" id="CP036259">
    <property type="protein sequence ID" value="QDR82172.1"/>
    <property type="molecule type" value="Genomic_DNA"/>
</dbReference>
<accession>A0A517DXV8</accession>
<dbReference type="InterPro" id="IPR036291">
    <property type="entry name" value="NAD(P)-bd_dom_sf"/>
</dbReference>
<sequence>MNKGIFSRLRQQAGEAGSADIITLISAPAPQAGSIGQMLLITGGCYEQVLLDEPFTRLIMAEVARGEWKRPMLIPIDYAGGQYRVFWDKLSRQKSALVLGAGHISQPLTQMLAMVGYAVTVVDDRPDFANAARFPQAEQVVCRSFEKALADLSLSGYGAIIIVTRGHRSDMECLRAVIDQPAAYVGMIGSQGRVHVVINTLTREGYDQDALARLRAPIGLDIGAETPAEIALGIVSEIVASKSNASCRPMSEKRRCKANG</sequence>
<dbReference type="KEGG" id="sted:SPTER_35940"/>
<dbReference type="Proteomes" id="UP000320776">
    <property type="component" value="Chromosome"/>
</dbReference>
<name>A0A517DXV8_9FIRM</name>
<dbReference type="OrthoDB" id="9773039at2"/>
<gene>
    <name evidence="2" type="ORF">SPTER_35940</name>
</gene>
<evidence type="ECO:0000259" key="1">
    <source>
        <dbReference type="Pfam" id="PF13478"/>
    </source>
</evidence>
<dbReference type="AlphaFoldDB" id="A0A517DXV8"/>
<dbReference type="Gene3D" id="3.40.50.720">
    <property type="entry name" value="NAD(P)-binding Rossmann-like Domain"/>
    <property type="match status" value="1"/>
</dbReference>
<dbReference type="InterPro" id="IPR052698">
    <property type="entry name" value="MoCofactor_Util/Proc"/>
</dbReference>
<dbReference type="RefSeq" id="WP_144351590.1">
    <property type="nucleotide sequence ID" value="NZ_CP036259.1"/>
</dbReference>
<dbReference type="PANTHER" id="PTHR30388">
    <property type="entry name" value="ALDEHYDE OXIDOREDUCTASE MOLYBDENUM COFACTOR ASSEMBLY PROTEIN"/>
    <property type="match status" value="1"/>
</dbReference>
<evidence type="ECO:0000313" key="3">
    <source>
        <dbReference type="Proteomes" id="UP000320776"/>
    </source>
</evidence>
<proteinExistence type="predicted"/>
<dbReference type="Pfam" id="PF13478">
    <property type="entry name" value="XdhC_C"/>
    <property type="match status" value="1"/>
</dbReference>
<dbReference type="SUPFAM" id="SSF51735">
    <property type="entry name" value="NAD(P)-binding Rossmann-fold domains"/>
    <property type="match status" value="1"/>
</dbReference>
<feature type="domain" description="XdhC Rossmann" evidence="1">
    <location>
        <begin position="97"/>
        <end position="238"/>
    </location>
</feature>
<reference evidence="2 3" key="1">
    <citation type="submission" date="2019-02" db="EMBL/GenBank/DDBJ databases">
        <title>Closed genome of Sporomusa termitida DSM 4440.</title>
        <authorList>
            <person name="Poehlein A."/>
            <person name="Daniel R."/>
        </authorList>
    </citation>
    <scope>NUCLEOTIDE SEQUENCE [LARGE SCALE GENOMIC DNA]</scope>
    <source>
        <strain evidence="2 3">DSM 4440</strain>
    </source>
</reference>
<evidence type="ECO:0000313" key="2">
    <source>
        <dbReference type="EMBL" id="QDR82172.1"/>
    </source>
</evidence>
<dbReference type="PANTHER" id="PTHR30388:SF6">
    <property type="entry name" value="XANTHINE DEHYDROGENASE SUBUNIT A-RELATED"/>
    <property type="match status" value="1"/>
</dbReference>